<keyword evidence="4" id="KW-1185">Reference proteome</keyword>
<dbReference type="PANTHER" id="PTHR34322:SF2">
    <property type="entry name" value="TRANSPOSASE IS200-LIKE DOMAIN-CONTAINING PROTEIN"/>
    <property type="match status" value="1"/>
</dbReference>
<feature type="domain" description="Transposase IS200-like" evidence="2">
    <location>
        <begin position="9"/>
        <end position="124"/>
    </location>
</feature>
<dbReference type="Proteomes" id="UP001296776">
    <property type="component" value="Unassembled WGS sequence"/>
</dbReference>
<organism evidence="3 4">
    <name type="scientific">Halochromatium glycolicum</name>
    <dbReference type="NCBI Taxonomy" id="85075"/>
    <lineage>
        <taxon>Bacteria</taxon>
        <taxon>Pseudomonadati</taxon>
        <taxon>Pseudomonadota</taxon>
        <taxon>Gammaproteobacteria</taxon>
        <taxon>Chromatiales</taxon>
        <taxon>Chromatiaceae</taxon>
        <taxon>Halochromatium</taxon>
    </lineage>
</organism>
<name>A0AAJ0U8N9_9GAMM</name>
<accession>A0AAJ0U8N9</accession>
<dbReference type="SUPFAM" id="SSF143422">
    <property type="entry name" value="Transposase IS200-like"/>
    <property type="match status" value="1"/>
</dbReference>
<dbReference type="GO" id="GO:0004803">
    <property type="term" value="F:transposase activity"/>
    <property type="evidence" value="ECO:0007669"/>
    <property type="project" value="InterPro"/>
</dbReference>
<evidence type="ECO:0000313" key="4">
    <source>
        <dbReference type="Proteomes" id="UP001296776"/>
    </source>
</evidence>
<dbReference type="PANTHER" id="PTHR34322">
    <property type="entry name" value="TRANSPOSASE, Y1_TNP DOMAIN-CONTAINING"/>
    <property type="match status" value="1"/>
</dbReference>
<protein>
    <submittedName>
        <fullName evidence="3">Transposase</fullName>
    </submittedName>
</protein>
<evidence type="ECO:0000259" key="2">
    <source>
        <dbReference type="SMART" id="SM01321"/>
    </source>
</evidence>
<dbReference type="EMBL" id="NRSJ01000092">
    <property type="protein sequence ID" value="MBK1707384.1"/>
    <property type="molecule type" value="Genomic_DNA"/>
</dbReference>
<reference evidence="3" key="1">
    <citation type="submission" date="2017-08" db="EMBL/GenBank/DDBJ databases">
        <authorList>
            <person name="Imhoff J.F."/>
            <person name="Rahn T."/>
            <person name="Kuenzel S."/>
            <person name="Neulinger S.C."/>
        </authorList>
    </citation>
    <scope>NUCLEOTIDE SEQUENCE</scope>
    <source>
        <strain evidence="3">DSM 11080</strain>
    </source>
</reference>
<dbReference type="GO" id="GO:0003677">
    <property type="term" value="F:DNA binding"/>
    <property type="evidence" value="ECO:0007669"/>
    <property type="project" value="InterPro"/>
</dbReference>
<evidence type="ECO:0000313" key="3">
    <source>
        <dbReference type="EMBL" id="MBK1707384.1"/>
    </source>
</evidence>
<dbReference type="Pfam" id="PF01797">
    <property type="entry name" value="Y1_Tnp"/>
    <property type="match status" value="1"/>
</dbReference>
<dbReference type="GO" id="GO:0006313">
    <property type="term" value="P:DNA transposition"/>
    <property type="evidence" value="ECO:0007669"/>
    <property type="project" value="InterPro"/>
</dbReference>
<feature type="compositionally biased region" description="Basic and acidic residues" evidence="1">
    <location>
        <begin position="225"/>
        <end position="239"/>
    </location>
</feature>
<dbReference type="RefSeq" id="WP_200348866.1">
    <property type="nucleotide sequence ID" value="NZ_NRSJ01000092.1"/>
</dbReference>
<dbReference type="InterPro" id="IPR002686">
    <property type="entry name" value="Transposase_17"/>
</dbReference>
<dbReference type="Gene3D" id="3.30.70.1290">
    <property type="entry name" value="Transposase IS200-like"/>
    <property type="match status" value="1"/>
</dbReference>
<feature type="region of interest" description="Disordered" evidence="1">
    <location>
        <begin position="219"/>
        <end position="239"/>
    </location>
</feature>
<comment type="caution">
    <text evidence="3">The sequence shown here is derived from an EMBL/GenBank/DDBJ whole genome shotgun (WGS) entry which is preliminary data.</text>
</comment>
<dbReference type="InterPro" id="IPR036515">
    <property type="entry name" value="Transposase_17_sf"/>
</dbReference>
<proteinExistence type="predicted"/>
<dbReference type="AlphaFoldDB" id="A0AAJ0U8N9"/>
<gene>
    <name evidence="3" type="ORF">CKO40_23345</name>
</gene>
<reference evidence="3" key="2">
    <citation type="journal article" date="2020" name="Microorganisms">
        <title>Osmotic Adaptation and Compatible Solute Biosynthesis of Phototrophic Bacteria as Revealed from Genome Analyses.</title>
        <authorList>
            <person name="Imhoff J.F."/>
            <person name="Rahn T."/>
            <person name="Kunzel S."/>
            <person name="Keller A."/>
            <person name="Neulinger S.C."/>
        </authorList>
    </citation>
    <scope>NUCLEOTIDE SEQUENCE</scope>
    <source>
        <strain evidence="3">DSM 11080</strain>
    </source>
</reference>
<dbReference type="SMART" id="SM01321">
    <property type="entry name" value="Y1_Tnp"/>
    <property type="match status" value="1"/>
</dbReference>
<evidence type="ECO:0000256" key="1">
    <source>
        <dbReference type="SAM" id="MobiDB-lite"/>
    </source>
</evidence>
<sequence length="239" mass="26850">MPRRARIVAAGYPMHVILRGIDRAAVFFADEDRRLFLEWLGAIAAAEGVALHAYVLMTNHLHLLMTPARREGVPAVMKRLGQRYVQHVNRTYRRSGALFEGRFRSALIEADTYLLACQRYIELNPVRASMVAVPGDYPWSSYRANALGASDSLVMPHVLYQALGGSKDVRLAAYRELFEDVLDAELLQRLRACTNGGFVLGSPKFERQIAAMIGRRTWRGAPGRPRTETEPGEQRELAL</sequence>